<reference evidence="1 2" key="1">
    <citation type="submission" date="2020-07" db="EMBL/GenBank/DDBJ databases">
        <title>Metarhizium humberi genome.</title>
        <authorList>
            <person name="Lysoe E."/>
        </authorList>
    </citation>
    <scope>NUCLEOTIDE SEQUENCE [LARGE SCALE GENOMIC DNA]</scope>
    <source>
        <strain evidence="1 2">ESALQ1638</strain>
    </source>
</reference>
<name>A0A9P8MFD5_9HYPO</name>
<comment type="caution">
    <text evidence="1">The sequence shown here is derived from an EMBL/GenBank/DDBJ whole genome shotgun (WGS) entry which is preliminary data.</text>
</comment>
<protein>
    <submittedName>
        <fullName evidence="1">Uncharacterized protein</fullName>
    </submittedName>
</protein>
<evidence type="ECO:0000313" key="2">
    <source>
        <dbReference type="Proteomes" id="UP000764110"/>
    </source>
</evidence>
<dbReference type="AlphaFoldDB" id="A0A9P8MFD5"/>
<sequence>MRRLYYGLYMSSRYDKVEVLDYTKSTVLYSAQIQKCKPQISIFRPSDEMLCEELVALVTFHKLSSDIGIQMRDGRQLNMKRKHILSKISRVENATFEWSWKGNDLISGNLRLIEDESNTVAKLIEASSWSRRGLGYIAISGHFSSSIVDEIVVTGLAKLGYRLLGDKMLIRGELQGL</sequence>
<gene>
    <name evidence="1" type="ORF">MHUMG1_02134</name>
</gene>
<keyword evidence="2" id="KW-1185">Reference proteome</keyword>
<dbReference type="EMBL" id="JACEFI010000003">
    <property type="protein sequence ID" value="KAH0599348.1"/>
    <property type="molecule type" value="Genomic_DNA"/>
</dbReference>
<accession>A0A9P8MFD5</accession>
<evidence type="ECO:0000313" key="1">
    <source>
        <dbReference type="EMBL" id="KAH0599348.1"/>
    </source>
</evidence>
<dbReference type="Proteomes" id="UP000764110">
    <property type="component" value="Unassembled WGS sequence"/>
</dbReference>
<organism evidence="1 2">
    <name type="scientific">Metarhizium humberi</name>
    <dbReference type="NCBI Taxonomy" id="2596975"/>
    <lineage>
        <taxon>Eukaryota</taxon>
        <taxon>Fungi</taxon>
        <taxon>Dikarya</taxon>
        <taxon>Ascomycota</taxon>
        <taxon>Pezizomycotina</taxon>
        <taxon>Sordariomycetes</taxon>
        <taxon>Hypocreomycetidae</taxon>
        <taxon>Hypocreales</taxon>
        <taxon>Clavicipitaceae</taxon>
        <taxon>Metarhizium</taxon>
    </lineage>
</organism>
<proteinExistence type="predicted"/>